<dbReference type="EMBL" id="JBANRG010000048">
    <property type="protein sequence ID" value="KAK7445059.1"/>
    <property type="molecule type" value="Genomic_DNA"/>
</dbReference>
<proteinExistence type="predicted"/>
<keyword evidence="3" id="KW-1185">Reference proteome</keyword>
<name>A0ABR1IR97_9AGAR</name>
<evidence type="ECO:0000313" key="1">
    <source>
        <dbReference type="EMBL" id="KAK7439049.1"/>
    </source>
</evidence>
<evidence type="ECO:0000313" key="3">
    <source>
        <dbReference type="Proteomes" id="UP001498398"/>
    </source>
</evidence>
<gene>
    <name evidence="2" type="ORF">VKT23_014921</name>
    <name evidence="1" type="ORF">VKT23_017755</name>
</gene>
<dbReference type="EMBL" id="JBANRG010000075">
    <property type="protein sequence ID" value="KAK7439049.1"/>
    <property type="molecule type" value="Genomic_DNA"/>
</dbReference>
<comment type="caution">
    <text evidence="1">The sequence shown here is derived from an EMBL/GenBank/DDBJ whole genome shotgun (WGS) entry which is preliminary data.</text>
</comment>
<protein>
    <submittedName>
        <fullName evidence="1">Uncharacterized protein</fullName>
    </submittedName>
</protein>
<reference evidence="1 3" key="1">
    <citation type="submission" date="2024-01" db="EMBL/GenBank/DDBJ databases">
        <title>A draft genome for the cacao thread blight pathogen Marasmiellus scandens.</title>
        <authorList>
            <person name="Baruah I.K."/>
            <person name="Leung J."/>
            <person name="Bukari Y."/>
            <person name="Amoako-Attah I."/>
            <person name="Meinhardt L.W."/>
            <person name="Bailey B.A."/>
            <person name="Cohen S.P."/>
        </authorList>
    </citation>
    <scope>NUCLEOTIDE SEQUENCE [LARGE SCALE GENOMIC DNA]</scope>
    <source>
        <strain evidence="1 3">GH-19</strain>
    </source>
</reference>
<evidence type="ECO:0000313" key="2">
    <source>
        <dbReference type="EMBL" id="KAK7445059.1"/>
    </source>
</evidence>
<accession>A0ABR1IR97</accession>
<organism evidence="1 3">
    <name type="scientific">Marasmiellus scandens</name>
    <dbReference type="NCBI Taxonomy" id="2682957"/>
    <lineage>
        <taxon>Eukaryota</taxon>
        <taxon>Fungi</taxon>
        <taxon>Dikarya</taxon>
        <taxon>Basidiomycota</taxon>
        <taxon>Agaricomycotina</taxon>
        <taxon>Agaricomycetes</taxon>
        <taxon>Agaricomycetidae</taxon>
        <taxon>Agaricales</taxon>
        <taxon>Marasmiineae</taxon>
        <taxon>Omphalotaceae</taxon>
        <taxon>Marasmiellus</taxon>
    </lineage>
</organism>
<dbReference type="Proteomes" id="UP001498398">
    <property type="component" value="Unassembled WGS sequence"/>
</dbReference>
<sequence>MGLVTNPSSAIRPKIGKKAFGAPRANHGIYKQTSVTGTSSLSVFPPHHVPRVGDAGGAGISDSSAVATNPRAGWRSSLDVIRIWITLGTPGASLAYACEVRV</sequence>